<dbReference type="STRING" id="1676925.ENSPKIP00000003163"/>
<reference evidence="2" key="1">
    <citation type="submission" date="2025-08" db="UniProtKB">
        <authorList>
            <consortium name="Ensembl"/>
        </authorList>
    </citation>
    <scope>IDENTIFICATION</scope>
</reference>
<dbReference type="Ensembl" id="ENSPKIT00000027122.1">
    <property type="protein sequence ID" value="ENSPKIP00000003163.1"/>
    <property type="gene ID" value="ENSPKIG00000020775.1"/>
</dbReference>
<proteinExistence type="predicted"/>
<dbReference type="GO" id="GO:0003676">
    <property type="term" value="F:nucleic acid binding"/>
    <property type="evidence" value="ECO:0007669"/>
    <property type="project" value="InterPro"/>
</dbReference>
<dbReference type="GeneTree" id="ENSGT00940000175601"/>
<dbReference type="AlphaFoldDB" id="A0A3B3QAG7"/>
<accession>A0A3B3QAG7</accession>
<dbReference type="PROSITE" id="PS50994">
    <property type="entry name" value="INTEGRASE"/>
    <property type="match status" value="1"/>
</dbReference>
<feature type="domain" description="Integrase catalytic" evidence="1">
    <location>
        <begin position="104"/>
        <end position="223"/>
    </location>
</feature>
<dbReference type="InterPro" id="IPR012337">
    <property type="entry name" value="RNaseH-like_sf"/>
</dbReference>
<dbReference type="GO" id="GO:0015074">
    <property type="term" value="P:DNA integration"/>
    <property type="evidence" value="ECO:0007669"/>
    <property type="project" value="InterPro"/>
</dbReference>
<organism evidence="2 3">
    <name type="scientific">Paramormyrops kingsleyae</name>
    <dbReference type="NCBI Taxonomy" id="1676925"/>
    <lineage>
        <taxon>Eukaryota</taxon>
        <taxon>Metazoa</taxon>
        <taxon>Chordata</taxon>
        <taxon>Craniata</taxon>
        <taxon>Vertebrata</taxon>
        <taxon>Euteleostomi</taxon>
        <taxon>Actinopterygii</taxon>
        <taxon>Neopterygii</taxon>
        <taxon>Teleostei</taxon>
        <taxon>Osteoglossocephala</taxon>
        <taxon>Osteoglossomorpha</taxon>
        <taxon>Osteoglossiformes</taxon>
        <taxon>Mormyridae</taxon>
        <taxon>Paramormyrops</taxon>
    </lineage>
</organism>
<dbReference type="InterPro" id="IPR001584">
    <property type="entry name" value="Integrase_cat-core"/>
</dbReference>
<dbReference type="Gene3D" id="3.30.420.10">
    <property type="entry name" value="Ribonuclease H-like superfamily/Ribonuclease H"/>
    <property type="match status" value="1"/>
</dbReference>
<dbReference type="PANTHER" id="PTHR47266">
    <property type="entry name" value="ENDONUCLEASE-RELATED"/>
    <property type="match status" value="1"/>
</dbReference>
<reference evidence="2" key="2">
    <citation type="submission" date="2025-09" db="UniProtKB">
        <authorList>
            <consortium name="Ensembl"/>
        </authorList>
    </citation>
    <scope>IDENTIFICATION</scope>
</reference>
<dbReference type="InterPro" id="IPR036397">
    <property type="entry name" value="RNaseH_sf"/>
</dbReference>
<evidence type="ECO:0000259" key="1">
    <source>
        <dbReference type="PROSITE" id="PS50994"/>
    </source>
</evidence>
<dbReference type="InterPro" id="IPR041588">
    <property type="entry name" value="Integrase_H2C2"/>
</dbReference>
<dbReference type="InterPro" id="IPR052160">
    <property type="entry name" value="Gypsy_RT_Integrase-like"/>
</dbReference>
<evidence type="ECO:0000313" key="3">
    <source>
        <dbReference type="Proteomes" id="UP000261540"/>
    </source>
</evidence>
<sequence>MLLTSSYPDLHLSDRGIWPSHFSTDTRLFYIGPCKQYMRLVVMSEEEKRHVLEQCHHNPGTGNHNGVRGTKKRVISGYFWPTLAQDVADWVKCCHQCQMNDPIKTVAPVLHSIKVLGLDLIGPLPETSRGNPYVLTMTDLYTKWVIAEPVQSKAAHEVSLAVTTKLYMFGMVRKMITDQGKGFVNEVHFFFLNFNIFFLISASNATLLIILSSAYHPQTNGQVTCSPLRYIVVTLLMLIHHIHKSPTSSSFTGTLMILTLLTQKMTLTPK</sequence>
<dbReference type="Pfam" id="PF17921">
    <property type="entry name" value="Integrase_H2C2"/>
    <property type="match status" value="1"/>
</dbReference>
<name>A0A3B3QAG7_9TELE</name>
<keyword evidence="3" id="KW-1185">Reference proteome</keyword>
<protein>
    <recommendedName>
        <fullName evidence="1">Integrase catalytic domain-containing protein</fullName>
    </recommendedName>
</protein>
<dbReference type="SUPFAM" id="SSF53098">
    <property type="entry name" value="Ribonuclease H-like"/>
    <property type="match status" value="1"/>
</dbReference>
<evidence type="ECO:0000313" key="2">
    <source>
        <dbReference type="Ensembl" id="ENSPKIP00000003163.1"/>
    </source>
</evidence>
<dbReference type="Proteomes" id="UP000261540">
    <property type="component" value="Unplaced"/>
</dbReference>
<dbReference type="Gene3D" id="1.10.340.70">
    <property type="match status" value="1"/>
</dbReference>